<evidence type="ECO:0000313" key="2">
    <source>
        <dbReference type="Proteomes" id="UP000276215"/>
    </source>
</evidence>
<evidence type="ECO:0000313" key="1">
    <source>
        <dbReference type="EMBL" id="RPA93431.1"/>
    </source>
</evidence>
<organism evidence="1 2">
    <name type="scientific">Choiromyces venosus 120613-1</name>
    <dbReference type="NCBI Taxonomy" id="1336337"/>
    <lineage>
        <taxon>Eukaryota</taxon>
        <taxon>Fungi</taxon>
        <taxon>Dikarya</taxon>
        <taxon>Ascomycota</taxon>
        <taxon>Pezizomycotina</taxon>
        <taxon>Pezizomycetes</taxon>
        <taxon>Pezizales</taxon>
        <taxon>Tuberaceae</taxon>
        <taxon>Choiromyces</taxon>
    </lineage>
</organism>
<dbReference type="EMBL" id="ML120452">
    <property type="protein sequence ID" value="RPA93431.1"/>
    <property type="molecule type" value="Genomic_DNA"/>
</dbReference>
<protein>
    <recommendedName>
        <fullName evidence="3">HTH CENPB-type domain-containing protein</fullName>
    </recommendedName>
</protein>
<evidence type="ECO:0008006" key="3">
    <source>
        <dbReference type="Google" id="ProtNLM"/>
    </source>
</evidence>
<sequence length="52" mass="6199">MVDLESTLGKNWTKDFIDQHSKLQSAWSKQFDFKRAACSYNFENIYAYFVLI</sequence>
<reference evidence="1 2" key="1">
    <citation type="journal article" date="2018" name="Nat. Ecol. Evol.">
        <title>Pezizomycetes genomes reveal the molecular basis of ectomycorrhizal truffle lifestyle.</title>
        <authorList>
            <person name="Murat C."/>
            <person name="Payen T."/>
            <person name="Noel B."/>
            <person name="Kuo A."/>
            <person name="Morin E."/>
            <person name="Chen J."/>
            <person name="Kohler A."/>
            <person name="Krizsan K."/>
            <person name="Balestrini R."/>
            <person name="Da Silva C."/>
            <person name="Montanini B."/>
            <person name="Hainaut M."/>
            <person name="Levati E."/>
            <person name="Barry K.W."/>
            <person name="Belfiori B."/>
            <person name="Cichocki N."/>
            <person name="Clum A."/>
            <person name="Dockter R.B."/>
            <person name="Fauchery L."/>
            <person name="Guy J."/>
            <person name="Iotti M."/>
            <person name="Le Tacon F."/>
            <person name="Lindquist E.A."/>
            <person name="Lipzen A."/>
            <person name="Malagnac F."/>
            <person name="Mello A."/>
            <person name="Molinier V."/>
            <person name="Miyauchi S."/>
            <person name="Poulain J."/>
            <person name="Riccioni C."/>
            <person name="Rubini A."/>
            <person name="Sitrit Y."/>
            <person name="Splivallo R."/>
            <person name="Traeger S."/>
            <person name="Wang M."/>
            <person name="Zifcakova L."/>
            <person name="Wipf D."/>
            <person name="Zambonelli A."/>
            <person name="Paolocci F."/>
            <person name="Nowrousian M."/>
            <person name="Ottonello S."/>
            <person name="Baldrian P."/>
            <person name="Spatafora J.W."/>
            <person name="Henrissat B."/>
            <person name="Nagy L.G."/>
            <person name="Aury J.M."/>
            <person name="Wincker P."/>
            <person name="Grigoriev I.V."/>
            <person name="Bonfante P."/>
            <person name="Martin F.M."/>
        </authorList>
    </citation>
    <scope>NUCLEOTIDE SEQUENCE [LARGE SCALE GENOMIC DNA]</scope>
    <source>
        <strain evidence="1 2">120613-1</strain>
    </source>
</reference>
<dbReference type="OrthoDB" id="5420958at2759"/>
<accession>A0A3N4J9V5</accession>
<dbReference type="Proteomes" id="UP000276215">
    <property type="component" value="Unassembled WGS sequence"/>
</dbReference>
<gene>
    <name evidence="1" type="ORF">L873DRAFT_1705220</name>
</gene>
<dbReference type="AlphaFoldDB" id="A0A3N4J9V5"/>
<keyword evidence="2" id="KW-1185">Reference proteome</keyword>
<name>A0A3N4J9V5_9PEZI</name>
<proteinExistence type="predicted"/>